<dbReference type="Pfam" id="PF00089">
    <property type="entry name" value="Trypsin"/>
    <property type="match status" value="1"/>
</dbReference>
<dbReference type="InterPro" id="IPR018114">
    <property type="entry name" value="TRYPSIN_HIS"/>
</dbReference>
<dbReference type="InterPro" id="IPR009003">
    <property type="entry name" value="Peptidase_S1_PA"/>
</dbReference>
<feature type="signal peptide" evidence="3">
    <location>
        <begin position="1"/>
        <end position="27"/>
    </location>
</feature>
<dbReference type="SMART" id="SM00020">
    <property type="entry name" value="Tryp_SPc"/>
    <property type="match status" value="1"/>
</dbReference>
<dbReference type="AlphaFoldDB" id="A0A178K2M0"/>
<dbReference type="PRINTS" id="PR00722">
    <property type="entry name" value="CHYMOTRYPSIN"/>
</dbReference>
<keyword evidence="2" id="KW-0645">Protease</keyword>
<dbReference type="PROSITE" id="PS00134">
    <property type="entry name" value="TRYPSIN_HIS"/>
    <property type="match status" value="1"/>
</dbReference>
<proteinExistence type="predicted"/>
<keyword evidence="6" id="KW-1185">Reference proteome</keyword>
<dbReference type="GO" id="GO:0004252">
    <property type="term" value="F:serine-type endopeptidase activity"/>
    <property type="evidence" value="ECO:0007669"/>
    <property type="project" value="InterPro"/>
</dbReference>
<evidence type="ECO:0000256" key="3">
    <source>
        <dbReference type="SAM" id="SignalP"/>
    </source>
</evidence>
<dbReference type="InterPro" id="IPR001254">
    <property type="entry name" value="Trypsin_dom"/>
</dbReference>
<keyword evidence="1" id="KW-1015">Disulfide bond</keyword>
<dbReference type="InterPro" id="IPR043504">
    <property type="entry name" value="Peptidase_S1_PA_chymotrypsin"/>
</dbReference>
<dbReference type="PROSITE" id="PS50240">
    <property type="entry name" value="TRYPSIN_DOM"/>
    <property type="match status" value="1"/>
</dbReference>
<dbReference type="InterPro" id="IPR001314">
    <property type="entry name" value="Peptidase_S1A"/>
</dbReference>
<dbReference type="Proteomes" id="UP000078503">
    <property type="component" value="Unassembled WGS sequence"/>
</dbReference>
<dbReference type="PANTHER" id="PTHR24256">
    <property type="entry name" value="TRYPTASE-RELATED"/>
    <property type="match status" value="1"/>
</dbReference>
<dbReference type="GO" id="GO:0006508">
    <property type="term" value="P:proteolysis"/>
    <property type="evidence" value="ECO:0007669"/>
    <property type="project" value="UniProtKB-KW"/>
</dbReference>
<dbReference type="EMBL" id="LVHF01000033">
    <property type="protein sequence ID" value="OAN11558.1"/>
    <property type="molecule type" value="Genomic_DNA"/>
</dbReference>
<dbReference type="InterPro" id="IPR033116">
    <property type="entry name" value="TRYPSIN_SER"/>
</dbReference>
<dbReference type="RefSeq" id="WP_068336594.1">
    <property type="nucleotide sequence ID" value="NZ_LVHF01000033.1"/>
</dbReference>
<protein>
    <recommendedName>
        <fullName evidence="4">Peptidase S1 domain-containing protein</fullName>
    </recommendedName>
</protein>
<dbReference type="PROSITE" id="PS00135">
    <property type="entry name" value="TRYPSIN_SER"/>
    <property type="match status" value="1"/>
</dbReference>
<dbReference type="FunFam" id="2.40.10.10:FF:000068">
    <property type="entry name" value="transmembrane protease serine 2"/>
    <property type="match status" value="1"/>
</dbReference>
<evidence type="ECO:0000313" key="5">
    <source>
        <dbReference type="EMBL" id="OAN11558.1"/>
    </source>
</evidence>
<dbReference type="STRING" id="858640.A3K86_21790"/>
<evidence type="ECO:0000313" key="6">
    <source>
        <dbReference type="Proteomes" id="UP000078503"/>
    </source>
</evidence>
<sequence>MNKNKIVASHNIALALVLSACTGTAAASNTVTDTIPVMMPKIINGITTPSDSLPWQVSVNFVCGGTIINNQWVLTAAHCVINKDTKVINTPDQVNIFAHAENIMDNTKGSNYTVSKVIVHPGYLTDYRHDDIALLKIKDKFDGNNDTKFPENTAIQLLQGNKQKELDNVIASKWVENQKRDAYLLTSGWGSTDGRDPDNSSTNILKQTLLTGVPDNICDRDWSSLPHEKVICTNSPDPALATDSCFGDSGGPLVWQDPQHISDSDKGLRLIGIVSYGKRECGTTEAAVYTQVSNYITWVETQIGEKLPSASTFNIDPFKADYSTAPKDPVVPIPSSGDEDSGGSTSLFGLITLGLLSVFRRRNSKTAAKR</sequence>
<dbReference type="CDD" id="cd00190">
    <property type="entry name" value="Tryp_SPc"/>
    <property type="match status" value="1"/>
</dbReference>
<name>A0A178K2M0_9GAMM</name>
<comment type="caution">
    <text evidence="5">The sequence shown here is derived from an EMBL/GenBank/DDBJ whole genome shotgun (WGS) entry which is preliminary data.</text>
</comment>
<keyword evidence="3" id="KW-0732">Signal</keyword>
<keyword evidence="2" id="KW-0378">Hydrolase</keyword>
<dbReference type="InterPro" id="IPR051487">
    <property type="entry name" value="Ser/Thr_Proteases_Immune/Dev"/>
</dbReference>
<organism evidence="5 6">
    <name type="scientific">Photobacterium jeanii</name>
    <dbReference type="NCBI Taxonomy" id="858640"/>
    <lineage>
        <taxon>Bacteria</taxon>
        <taxon>Pseudomonadati</taxon>
        <taxon>Pseudomonadota</taxon>
        <taxon>Gammaproteobacteria</taxon>
        <taxon>Vibrionales</taxon>
        <taxon>Vibrionaceae</taxon>
        <taxon>Photobacterium</taxon>
    </lineage>
</organism>
<evidence type="ECO:0000256" key="2">
    <source>
        <dbReference type="RuleBase" id="RU363034"/>
    </source>
</evidence>
<dbReference type="SUPFAM" id="SSF50494">
    <property type="entry name" value="Trypsin-like serine proteases"/>
    <property type="match status" value="1"/>
</dbReference>
<dbReference type="OrthoDB" id="9813836at2"/>
<dbReference type="Gene3D" id="2.40.10.10">
    <property type="entry name" value="Trypsin-like serine proteases"/>
    <property type="match status" value="2"/>
</dbReference>
<feature type="domain" description="Peptidase S1" evidence="4">
    <location>
        <begin position="42"/>
        <end position="304"/>
    </location>
</feature>
<evidence type="ECO:0000259" key="4">
    <source>
        <dbReference type="PROSITE" id="PS50240"/>
    </source>
</evidence>
<keyword evidence="2" id="KW-0720">Serine protease</keyword>
<feature type="chain" id="PRO_5008089941" description="Peptidase S1 domain-containing protein" evidence="3">
    <location>
        <begin position="28"/>
        <end position="370"/>
    </location>
</feature>
<reference evidence="5 6" key="1">
    <citation type="submission" date="2016-03" db="EMBL/GenBank/DDBJ databases">
        <title>Photobacterium proteolyticum sp. nov. a protease producing bacterium isolated from ocean sediments of Laizhou Bay.</title>
        <authorList>
            <person name="Li Y."/>
        </authorList>
    </citation>
    <scope>NUCLEOTIDE SEQUENCE [LARGE SCALE GENOMIC DNA]</scope>
    <source>
        <strain evidence="5 6">R-40508</strain>
    </source>
</reference>
<dbReference type="PROSITE" id="PS51257">
    <property type="entry name" value="PROKAR_LIPOPROTEIN"/>
    <property type="match status" value="1"/>
</dbReference>
<accession>A0A178K2M0</accession>
<gene>
    <name evidence="5" type="ORF">A3K86_21790</name>
</gene>
<evidence type="ECO:0000256" key="1">
    <source>
        <dbReference type="ARBA" id="ARBA00023157"/>
    </source>
</evidence>